<dbReference type="Proteomes" id="UP000661280">
    <property type="component" value="Chromosome 3"/>
</dbReference>
<evidence type="ECO:0000313" key="1">
    <source>
        <dbReference type="EMBL" id="BCR98148.1"/>
    </source>
</evidence>
<reference evidence="1" key="2">
    <citation type="submission" date="2021-02" db="EMBL/GenBank/DDBJ databases">
        <title>Aspergillus luchuensis mut. kawachii IFO 4304 genome sequence.</title>
        <authorList>
            <person name="Mori K."/>
            <person name="Kadooka C."/>
            <person name="Goto M."/>
            <person name="Futagami T."/>
        </authorList>
    </citation>
    <scope>NUCLEOTIDE SEQUENCE</scope>
    <source>
        <strain evidence="1">IFO 4308</strain>
    </source>
</reference>
<name>A0A7R7ZX87_ASPKA</name>
<protein>
    <submittedName>
        <fullName evidence="1">Uncharacterized protein</fullName>
    </submittedName>
</protein>
<organism evidence="1 2">
    <name type="scientific">Aspergillus kawachii</name>
    <name type="common">White koji mold</name>
    <name type="synonym">Aspergillus awamori var. kawachi</name>
    <dbReference type="NCBI Taxonomy" id="1069201"/>
    <lineage>
        <taxon>Eukaryota</taxon>
        <taxon>Fungi</taxon>
        <taxon>Dikarya</taxon>
        <taxon>Ascomycota</taxon>
        <taxon>Pezizomycotina</taxon>
        <taxon>Eurotiomycetes</taxon>
        <taxon>Eurotiomycetidae</taxon>
        <taxon>Eurotiales</taxon>
        <taxon>Aspergillaceae</taxon>
        <taxon>Aspergillus</taxon>
        <taxon>Aspergillus subgen. Circumdati</taxon>
    </lineage>
</organism>
<dbReference type="KEGG" id="aluc:AKAW2_31467A"/>
<proteinExistence type="predicted"/>
<dbReference type="GeneID" id="64959473"/>
<evidence type="ECO:0000313" key="2">
    <source>
        <dbReference type="Proteomes" id="UP000661280"/>
    </source>
</evidence>
<keyword evidence="2" id="KW-1185">Reference proteome</keyword>
<gene>
    <name evidence="1" type="ORF">AKAW2_31467A</name>
</gene>
<sequence>MCWASDPQKLFSFELLEYSAKLVGSKRRQDKRHVAKPLLVFAELYEWFLADQKQNTFENLITCNPVSNSAQMRSDSTTDVVTIQTMPQQHYLWLSIKWAVQSPNYFPLES</sequence>
<dbReference type="AlphaFoldDB" id="A0A7R7ZX87"/>
<accession>A0A7R7ZX87</accession>
<dbReference type="RefSeq" id="XP_041541914.1">
    <property type="nucleotide sequence ID" value="XM_041688095.1"/>
</dbReference>
<reference evidence="1" key="1">
    <citation type="submission" date="2021-01" db="EMBL/GenBank/DDBJ databases">
        <authorList>
            <consortium name="Aspergillus luchuensis mut. kawachii IFO 4304 genome sequencing consortium"/>
            <person name="Kazuki M."/>
            <person name="Futagami T."/>
        </authorList>
    </citation>
    <scope>NUCLEOTIDE SEQUENCE</scope>
    <source>
        <strain evidence="1">IFO 4308</strain>
    </source>
</reference>
<dbReference type="EMBL" id="AP024427">
    <property type="protein sequence ID" value="BCR98148.1"/>
    <property type="molecule type" value="Genomic_DNA"/>
</dbReference>